<keyword evidence="9" id="KW-0464">Manganese</keyword>
<evidence type="ECO:0000256" key="7">
    <source>
        <dbReference type="ARBA" id="ARBA00022723"/>
    </source>
</evidence>
<evidence type="ECO:0000259" key="12">
    <source>
        <dbReference type="Pfam" id="PF00557"/>
    </source>
</evidence>
<dbReference type="InterPro" id="IPR036005">
    <property type="entry name" value="Creatinase/aminopeptidase-like"/>
</dbReference>
<evidence type="ECO:0000256" key="2">
    <source>
        <dbReference type="ARBA" id="ARBA00001936"/>
    </source>
</evidence>
<dbReference type="SUPFAM" id="SSF55920">
    <property type="entry name" value="Creatinase/aminopeptidase"/>
    <property type="match status" value="1"/>
</dbReference>
<evidence type="ECO:0000313" key="13">
    <source>
        <dbReference type="EMBL" id="RJE16680.1"/>
    </source>
</evidence>
<dbReference type="InterPro" id="IPR000994">
    <property type="entry name" value="Pept_M24"/>
</dbReference>
<dbReference type="Pfam" id="PF00557">
    <property type="entry name" value="Peptidase_M24"/>
    <property type="match status" value="1"/>
</dbReference>
<dbReference type="PANTHER" id="PTHR43226:SF4">
    <property type="entry name" value="XAA-PRO AMINOPEPTIDASE 3"/>
    <property type="match status" value="1"/>
</dbReference>
<dbReference type="GO" id="GO:0004177">
    <property type="term" value="F:aminopeptidase activity"/>
    <property type="evidence" value="ECO:0007669"/>
    <property type="project" value="UniProtKB-KW"/>
</dbReference>
<dbReference type="Proteomes" id="UP000266188">
    <property type="component" value="Unassembled WGS sequence"/>
</dbReference>
<keyword evidence="8" id="KW-0378">Hydrolase</keyword>
<name>A0A3A2Z1R5_9EURO</name>
<evidence type="ECO:0000256" key="6">
    <source>
        <dbReference type="ARBA" id="ARBA00022438"/>
    </source>
</evidence>
<feature type="non-terminal residue" evidence="13">
    <location>
        <position position="73"/>
    </location>
</feature>
<feature type="domain" description="Peptidase M24" evidence="12">
    <location>
        <begin position="3"/>
        <end position="62"/>
    </location>
</feature>
<dbReference type="GO" id="GO:0006508">
    <property type="term" value="P:proteolysis"/>
    <property type="evidence" value="ECO:0007669"/>
    <property type="project" value="TreeGrafter"/>
</dbReference>
<dbReference type="EMBL" id="MVGC01003242">
    <property type="protein sequence ID" value="RJE16680.1"/>
    <property type="molecule type" value="Genomic_DNA"/>
</dbReference>
<keyword evidence="14" id="KW-1185">Reference proteome</keyword>
<dbReference type="Gene3D" id="3.90.230.10">
    <property type="entry name" value="Creatinase/methionine aminopeptidase superfamily"/>
    <property type="match status" value="1"/>
</dbReference>
<comment type="caution">
    <text evidence="13">The sequence shown here is derived from an EMBL/GenBank/DDBJ whole genome shotgun (WGS) entry which is preliminary data.</text>
</comment>
<dbReference type="OrthoDB" id="4215474at2759"/>
<evidence type="ECO:0000256" key="1">
    <source>
        <dbReference type="ARBA" id="ARBA00001424"/>
    </source>
</evidence>
<evidence type="ECO:0000256" key="5">
    <source>
        <dbReference type="ARBA" id="ARBA00012574"/>
    </source>
</evidence>
<evidence type="ECO:0000256" key="8">
    <source>
        <dbReference type="ARBA" id="ARBA00022801"/>
    </source>
</evidence>
<comment type="catalytic activity">
    <reaction evidence="1">
        <text>Release of any N-terminal amino acid, including proline, that is linked to proline, even from a dipeptide or tripeptide.</text>
        <dbReference type="EC" id="3.4.11.9"/>
    </reaction>
</comment>
<keyword evidence="7" id="KW-0479">Metal-binding</keyword>
<dbReference type="InterPro" id="IPR052433">
    <property type="entry name" value="X-Pro_dipept-like"/>
</dbReference>
<comment type="similarity">
    <text evidence="4">Belongs to the peptidase M24B family.</text>
</comment>
<reference evidence="14" key="1">
    <citation type="submission" date="2017-02" db="EMBL/GenBank/DDBJ databases">
        <authorList>
            <person name="Tafer H."/>
            <person name="Lopandic K."/>
        </authorList>
    </citation>
    <scope>NUCLEOTIDE SEQUENCE [LARGE SCALE GENOMIC DNA]</scope>
    <source>
        <strain evidence="14">CBS 366.77</strain>
    </source>
</reference>
<evidence type="ECO:0000313" key="14">
    <source>
        <dbReference type="Proteomes" id="UP000266188"/>
    </source>
</evidence>
<accession>A0A3A2Z1R5</accession>
<sequence>MGTYISDITRTWPINGKFTDPQRDLYNAVLNANRSCISLCRESAGISLDRLHGVAENALKDQLKQLGFDVSGD</sequence>
<comment type="cofactor">
    <cofactor evidence="2">
        <name>Mn(2+)</name>
        <dbReference type="ChEBI" id="CHEBI:29035"/>
    </cofactor>
</comment>
<keyword evidence="6 13" id="KW-0645">Protease</keyword>
<evidence type="ECO:0000256" key="4">
    <source>
        <dbReference type="ARBA" id="ARBA00008766"/>
    </source>
</evidence>
<dbReference type="GO" id="GO:0046872">
    <property type="term" value="F:metal ion binding"/>
    <property type="evidence" value="ECO:0007669"/>
    <property type="project" value="UniProtKB-KW"/>
</dbReference>
<dbReference type="STRING" id="2070753.A0A3A2Z1R5"/>
<evidence type="ECO:0000256" key="11">
    <source>
        <dbReference type="ARBA" id="ARBA00032413"/>
    </source>
</evidence>
<protein>
    <recommendedName>
        <fullName evidence="5">Xaa-Pro aminopeptidase</fullName>
        <ecNumber evidence="5">3.4.11.9</ecNumber>
    </recommendedName>
    <alternativeName>
        <fullName evidence="10">Aminoacylproline aminopeptidase</fullName>
    </alternativeName>
    <alternativeName>
        <fullName evidence="11">Prolidase</fullName>
    </alternativeName>
</protein>
<dbReference type="PANTHER" id="PTHR43226">
    <property type="entry name" value="XAA-PRO AMINOPEPTIDASE 3"/>
    <property type="match status" value="1"/>
</dbReference>
<dbReference type="AlphaFoldDB" id="A0A3A2Z1R5"/>
<keyword evidence="6 13" id="KW-0031">Aminopeptidase</keyword>
<gene>
    <name evidence="13" type="ORF">PHISCL_10983</name>
</gene>
<proteinExistence type="inferred from homology"/>
<evidence type="ECO:0000256" key="9">
    <source>
        <dbReference type="ARBA" id="ARBA00023211"/>
    </source>
</evidence>
<dbReference type="GO" id="GO:0005739">
    <property type="term" value="C:mitochondrion"/>
    <property type="evidence" value="ECO:0007669"/>
    <property type="project" value="TreeGrafter"/>
</dbReference>
<dbReference type="EC" id="3.4.11.9" evidence="5"/>
<evidence type="ECO:0000256" key="10">
    <source>
        <dbReference type="ARBA" id="ARBA00030849"/>
    </source>
</evidence>
<organism evidence="13 14">
    <name type="scientific">Aspergillus sclerotialis</name>
    <dbReference type="NCBI Taxonomy" id="2070753"/>
    <lineage>
        <taxon>Eukaryota</taxon>
        <taxon>Fungi</taxon>
        <taxon>Dikarya</taxon>
        <taxon>Ascomycota</taxon>
        <taxon>Pezizomycotina</taxon>
        <taxon>Eurotiomycetes</taxon>
        <taxon>Eurotiomycetidae</taxon>
        <taxon>Eurotiales</taxon>
        <taxon>Aspergillaceae</taxon>
        <taxon>Aspergillus</taxon>
        <taxon>Aspergillus subgen. Polypaecilum</taxon>
    </lineage>
</organism>
<comment type="function">
    <text evidence="3">Catalyzes the removal of a penultimate prolyl residue from the N-termini of peptides.</text>
</comment>
<evidence type="ECO:0000256" key="3">
    <source>
        <dbReference type="ARBA" id="ARBA00002443"/>
    </source>
</evidence>